<proteinExistence type="predicted"/>
<dbReference type="AlphaFoldDB" id="A0A1I1I2W0"/>
<keyword evidence="2" id="KW-1185">Reference proteome</keyword>
<accession>A0A1I1I2W0</accession>
<sequence length="320" mass="32638">MTETTPSSAEDRALDALTAVIQAASNPEAVEAQTLLLRRLALDGDLIPTRVPAPLNVTESGGYFNLLETLGQRQTLLDVVAGALGIASGSARALAPGPTLLGFTSLANDRPEGDAGPTAPGSVLVRSDLAGGVVAARDAVHAFGAVLPLWSPPLAPDLSTASDDLEAIGRRLRLLPTAALADPLTDSLVLAHEPASPFTVWARPDAAAAPTATLPDVTVETAALDPDTGEPVLGSLGPTKLVSVAPILAAQGWVTTPVDAAPTTPADTAWASLVCVAGLLPGVTRLRDELALLYPADRIGDSPFAARLDLVWNGTEFASA</sequence>
<protein>
    <submittedName>
        <fullName evidence="1">Uncharacterized protein</fullName>
    </submittedName>
</protein>
<dbReference type="RefSeq" id="WP_091122476.1">
    <property type="nucleotide sequence ID" value="NZ_FOLB01000005.1"/>
</dbReference>
<gene>
    <name evidence="1" type="ORF">SAMN04487968_105103</name>
</gene>
<dbReference type="Proteomes" id="UP000198832">
    <property type="component" value="Unassembled WGS sequence"/>
</dbReference>
<evidence type="ECO:0000313" key="1">
    <source>
        <dbReference type="EMBL" id="SFC30421.1"/>
    </source>
</evidence>
<dbReference type="OrthoDB" id="1013705at2"/>
<evidence type="ECO:0000313" key="2">
    <source>
        <dbReference type="Proteomes" id="UP000198832"/>
    </source>
</evidence>
<dbReference type="STRING" id="574651.SAMN04487968_105103"/>
<dbReference type="EMBL" id="FOLB01000005">
    <property type="protein sequence ID" value="SFC30421.1"/>
    <property type="molecule type" value="Genomic_DNA"/>
</dbReference>
<name>A0A1I1I2W0_9ACTN</name>
<organism evidence="1 2">
    <name type="scientific">Nocardioides terrae</name>
    <dbReference type="NCBI Taxonomy" id="574651"/>
    <lineage>
        <taxon>Bacteria</taxon>
        <taxon>Bacillati</taxon>
        <taxon>Actinomycetota</taxon>
        <taxon>Actinomycetes</taxon>
        <taxon>Propionibacteriales</taxon>
        <taxon>Nocardioidaceae</taxon>
        <taxon>Nocardioides</taxon>
    </lineage>
</organism>
<reference evidence="1 2" key="1">
    <citation type="submission" date="2016-10" db="EMBL/GenBank/DDBJ databases">
        <authorList>
            <person name="de Groot N.N."/>
        </authorList>
    </citation>
    <scope>NUCLEOTIDE SEQUENCE [LARGE SCALE GENOMIC DNA]</scope>
    <source>
        <strain evidence="1 2">CGMCC 1.7056</strain>
    </source>
</reference>